<keyword evidence="1" id="KW-0808">Transferase</keyword>
<dbReference type="SUPFAM" id="SSF53756">
    <property type="entry name" value="UDP-Glycosyltransferase/glycogen phosphorylase"/>
    <property type="match status" value="1"/>
</dbReference>
<gene>
    <name evidence="4" type="ORF">A3I42_03425</name>
</gene>
<evidence type="ECO:0000313" key="5">
    <source>
        <dbReference type="Proteomes" id="UP000178264"/>
    </source>
</evidence>
<evidence type="ECO:0000313" key="4">
    <source>
        <dbReference type="EMBL" id="OGL87729.1"/>
    </source>
</evidence>
<evidence type="ECO:0008006" key="6">
    <source>
        <dbReference type="Google" id="ProtNLM"/>
    </source>
</evidence>
<reference evidence="4 5" key="1">
    <citation type="journal article" date="2016" name="Nat. Commun.">
        <title>Thousands of microbial genomes shed light on interconnected biogeochemical processes in an aquifer system.</title>
        <authorList>
            <person name="Anantharaman K."/>
            <person name="Brown C.T."/>
            <person name="Hug L.A."/>
            <person name="Sharon I."/>
            <person name="Castelle C.J."/>
            <person name="Probst A.J."/>
            <person name="Thomas B.C."/>
            <person name="Singh A."/>
            <person name="Wilkins M.J."/>
            <person name="Karaoz U."/>
            <person name="Brodie E.L."/>
            <person name="Williams K.H."/>
            <person name="Hubbard S.S."/>
            <person name="Banfield J.F."/>
        </authorList>
    </citation>
    <scope>NUCLEOTIDE SEQUENCE [LARGE SCALE GENOMIC DNA]</scope>
</reference>
<dbReference type="InterPro" id="IPR001296">
    <property type="entry name" value="Glyco_trans_1"/>
</dbReference>
<dbReference type="Proteomes" id="UP000178264">
    <property type="component" value="Unassembled WGS sequence"/>
</dbReference>
<dbReference type="Pfam" id="PF00534">
    <property type="entry name" value="Glycos_transf_1"/>
    <property type="match status" value="1"/>
</dbReference>
<organism evidence="4 5">
    <name type="scientific">Candidatus Uhrbacteria bacterium RIFCSPLOWO2_02_FULL_49_11</name>
    <dbReference type="NCBI Taxonomy" id="1802409"/>
    <lineage>
        <taxon>Bacteria</taxon>
        <taxon>Candidatus Uhriibacteriota</taxon>
    </lineage>
</organism>
<dbReference type="InterPro" id="IPR028098">
    <property type="entry name" value="Glyco_trans_4-like_N"/>
</dbReference>
<name>A0A1F7VAZ8_9BACT</name>
<dbReference type="AlphaFoldDB" id="A0A1F7VAZ8"/>
<protein>
    <recommendedName>
        <fullName evidence="6">Glycosyl transferase family 1 domain-containing protein</fullName>
    </recommendedName>
</protein>
<sequence length="390" mass="44131">MENVQGKKFTSVIAIDLRPLMGVKTGVGEYTEQLARALVACNRRPVMFFSNGSRKDVFQNPILSVPHIHTKIPNKLFDLTARYFQRPHIDVLIRNASGREVAAFLSPHITSAPVSRRCRKVLIVHDCSFRYRHFFSLKKQYWHWSMAIARTLRTADHIIAVSESTRRQILQWLPLEPARVSVVAPGIDASFLSPPSASVMEKVRRAYRLPPRFILFLGTREPRKNLITLLDAFTAVAQEREIDLVIAGQAGWRNYSLNRAIARHPFRSRIHQIGYVAAADKNALYRLSSCFLYPSLYEGFGFPPLEALACGVPTVVSSTTSLPETVHTCALMVDPYNSGDIAAATLFALHDQRHQERVKAEGPAYARQFQWEKTAEKVADCIEQVIREYA</sequence>
<dbReference type="GO" id="GO:0016757">
    <property type="term" value="F:glycosyltransferase activity"/>
    <property type="evidence" value="ECO:0007669"/>
    <property type="project" value="InterPro"/>
</dbReference>
<dbReference type="GO" id="GO:0009103">
    <property type="term" value="P:lipopolysaccharide biosynthetic process"/>
    <property type="evidence" value="ECO:0007669"/>
    <property type="project" value="TreeGrafter"/>
</dbReference>
<accession>A0A1F7VAZ8</accession>
<dbReference type="EMBL" id="MGER01000062">
    <property type="protein sequence ID" value="OGL87729.1"/>
    <property type="molecule type" value="Genomic_DNA"/>
</dbReference>
<evidence type="ECO:0000259" key="3">
    <source>
        <dbReference type="Pfam" id="PF13439"/>
    </source>
</evidence>
<feature type="domain" description="Glycosyl transferase family 1" evidence="2">
    <location>
        <begin position="210"/>
        <end position="362"/>
    </location>
</feature>
<evidence type="ECO:0000259" key="2">
    <source>
        <dbReference type="Pfam" id="PF00534"/>
    </source>
</evidence>
<dbReference type="PANTHER" id="PTHR46401">
    <property type="entry name" value="GLYCOSYLTRANSFERASE WBBK-RELATED"/>
    <property type="match status" value="1"/>
</dbReference>
<dbReference type="Gene3D" id="3.40.50.2000">
    <property type="entry name" value="Glycogen Phosphorylase B"/>
    <property type="match status" value="2"/>
</dbReference>
<feature type="domain" description="Glycosyltransferase subfamily 4-like N-terminal" evidence="3">
    <location>
        <begin position="26"/>
        <end position="190"/>
    </location>
</feature>
<dbReference type="CDD" id="cd03809">
    <property type="entry name" value="GT4_MtfB-like"/>
    <property type="match status" value="1"/>
</dbReference>
<dbReference type="Pfam" id="PF13439">
    <property type="entry name" value="Glyco_transf_4"/>
    <property type="match status" value="1"/>
</dbReference>
<proteinExistence type="predicted"/>
<dbReference type="PANTHER" id="PTHR46401:SF2">
    <property type="entry name" value="GLYCOSYLTRANSFERASE WBBK-RELATED"/>
    <property type="match status" value="1"/>
</dbReference>
<comment type="caution">
    <text evidence="4">The sequence shown here is derived from an EMBL/GenBank/DDBJ whole genome shotgun (WGS) entry which is preliminary data.</text>
</comment>
<evidence type="ECO:0000256" key="1">
    <source>
        <dbReference type="ARBA" id="ARBA00022679"/>
    </source>
</evidence>